<gene>
    <name evidence="3" type="ORF">CHF27_013270</name>
</gene>
<dbReference type="Pfam" id="PF21205">
    <property type="entry name" value="Rep3_C"/>
    <property type="match status" value="1"/>
</dbReference>
<dbReference type="SUPFAM" id="SSF46785">
    <property type="entry name" value="Winged helix' DNA-binding domain"/>
    <property type="match status" value="2"/>
</dbReference>
<keyword evidence="4" id="KW-1185">Reference proteome</keyword>
<name>A0A371IPS0_9FIRM</name>
<evidence type="ECO:0000313" key="3">
    <source>
        <dbReference type="EMBL" id="RDY22471.1"/>
    </source>
</evidence>
<dbReference type="EMBL" id="NOJZ02000051">
    <property type="protein sequence ID" value="RDY22471.1"/>
    <property type="molecule type" value="Genomic_DNA"/>
</dbReference>
<dbReference type="GO" id="GO:0006270">
    <property type="term" value="P:DNA replication initiation"/>
    <property type="evidence" value="ECO:0007669"/>
    <property type="project" value="InterPro"/>
</dbReference>
<evidence type="ECO:0000313" key="4">
    <source>
        <dbReference type="Proteomes" id="UP000243494"/>
    </source>
</evidence>
<feature type="domain" description="Initiator Rep protein WH1" evidence="2">
    <location>
        <begin position="11"/>
        <end position="155"/>
    </location>
</feature>
<dbReference type="GO" id="GO:0003887">
    <property type="term" value="F:DNA-directed DNA polymerase activity"/>
    <property type="evidence" value="ECO:0007669"/>
    <property type="project" value="InterPro"/>
</dbReference>
<evidence type="ECO:0000259" key="2">
    <source>
        <dbReference type="Pfam" id="PF01051"/>
    </source>
</evidence>
<dbReference type="Proteomes" id="UP000243494">
    <property type="component" value="Unassembled WGS sequence"/>
</dbReference>
<dbReference type="InterPro" id="IPR036388">
    <property type="entry name" value="WH-like_DNA-bd_sf"/>
</dbReference>
<dbReference type="RefSeq" id="WP_095405279.1">
    <property type="nucleotide sequence ID" value="NZ_NOJZ02000051.1"/>
</dbReference>
<dbReference type="InterPro" id="IPR036390">
    <property type="entry name" value="WH_DNA-bd_sf"/>
</dbReference>
<dbReference type="Gene3D" id="1.10.10.10">
    <property type="entry name" value="Winged helix-like DNA-binding domain superfamily/Winged helix DNA-binding domain"/>
    <property type="match status" value="2"/>
</dbReference>
<protein>
    <submittedName>
        <fullName evidence="3">Replication initiation protein</fullName>
    </submittedName>
</protein>
<reference evidence="3 4" key="1">
    <citation type="journal article" date="2017" name="Genome Announc.">
        <title>Draft Genome Sequence of Romboutsia maritimum sp. nov. Strain CCRI-22766(T), Isolated from Coastal Estuarine Mud.</title>
        <authorList>
            <person name="Maheux A.F."/>
            <person name="Boudreau D.K."/>
            <person name="Berube E."/>
            <person name="Boissinot M."/>
            <person name="Raymond F."/>
            <person name="Brodeur S."/>
            <person name="Corbeil J."/>
            <person name="Brightwell G."/>
            <person name="Broda D."/>
            <person name="Omar R.F."/>
            <person name="Bergeron M.G."/>
        </authorList>
    </citation>
    <scope>NUCLEOTIDE SEQUENCE [LARGE SCALE GENOMIC DNA]</scope>
    <source>
        <strain evidence="3 4">CCRI-22766</strain>
    </source>
</reference>
<proteinExistence type="inferred from homology"/>
<sequence length="397" mass="47445">MNEENKIELLMHSKQLVHTSYEVTAIQNRIFYYCLLNAQKENNGSLKCTVKLEDLKNLIPSKNQRTLVNIKKALEILSTSLLEFEEKDIRDGDDVECKYTLIAMHKYYKNKEVFEIVFLEELYNHIINYTVYAPLNLDILSKFKSFYSQRLYELLRLWSRTDIEITKEFKLDQLKFIFGVENKYPNYKNFKQRVLNQAVKEINTVGNMDVTIEEVKKSRKVEGIKFIIMDYEKRKYFNKEKLKQNIVQVDEVSSTQEVEEIATIECIANDKETNQLTNKSKSDFYVPCKKLFTARTLELFKEDFFKYDFKEKGNNLILSQVIVLTLDKDDEEKIKVKSYNYFKTVLMDKLKKERYENNQKSIPQVKTRFHNIHQTFTKYTPEELEKKLLESQKDKFK</sequence>
<dbReference type="InterPro" id="IPR000525">
    <property type="entry name" value="Initiator_Rep_WH1"/>
</dbReference>
<accession>A0A371IPS0</accession>
<evidence type="ECO:0000256" key="1">
    <source>
        <dbReference type="ARBA" id="ARBA00038283"/>
    </source>
</evidence>
<dbReference type="AlphaFoldDB" id="A0A371IPS0"/>
<dbReference type="Pfam" id="PF01051">
    <property type="entry name" value="Rep3_N"/>
    <property type="match status" value="1"/>
</dbReference>
<dbReference type="OrthoDB" id="1883334at2"/>
<comment type="similarity">
    <text evidence="1">Belongs to the initiator RepB protein family.</text>
</comment>
<comment type="caution">
    <text evidence="3">The sequence shown here is derived from an EMBL/GenBank/DDBJ whole genome shotgun (WGS) entry which is preliminary data.</text>
</comment>
<organism evidence="3 4">
    <name type="scientific">Romboutsia maritimum</name>
    <dbReference type="NCBI Taxonomy" id="2020948"/>
    <lineage>
        <taxon>Bacteria</taxon>
        <taxon>Bacillati</taxon>
        <taxon>Bacillota</taxon>
        <taxon>Clostridia</taxon>
        <taxon>Peptostreptococcales</taxon>
        <taxon>Peptostreptococcaceae</taxon>
        <taxon>Romboutsia</taxon>
    </lineage>
</organism>